<protein>
    <submittedName>
        <fullName evidence="2">Uncharacterized protein</fullName>
    </submittedName>
</protein>
<gene>
    <name evidence="2" type="ORF">SAMN06265368_3209</name>
</gene>
<evidence type="ECO:0000313" key="3">
    <source>
        <dbReference type="Proteomes" id="UP000219439"/>
    </source>
</evidence>
<name>A0A285PF87_9HYPH</name>
<feature type="transmembrane region" description="Helical" evidence="1">
    <location>
        <begin position="6"/>
        <end position="29"/>
    </location>
</feature>
<dbReference type="OrthoDB" id="8112897at2"/>
<sequence>MSLLDLPWPLWFFIASISAVAILVAIYFIHSSRSAVCNAEMQHQLLSDENAVLRQVFLNLAGATEHGTLKGFEHLQPEQIAEDIRQSLATEKMTTSSASVDLFVLAADLLRQAGPPMIGAVWNEPRQMLDEEHDRIIKLFEHISSNPEWSDQVRLQERSEVAYLFAVSLRMDAFSPDTRQAISYSLAGAILRSKLAQQGVFLLLPPPLSLIRVQDVKVSDDEIQLINFDPSVAAAVLAAKKTLSDHRANENCYLVIDCKRPGWISAEGTERPHVAIANNAY</sequence>
<proteinExistence type="predicted"/>
<keyword evidence="3" id="KW-1185">Reference proteome</keyword>
<dbReference type="AlphaFoldDB" id="A0A285PF87"/>
<keyword evidence="1" id="KW-0472">Membrane</keyword>
<accession>A0A285PF87</accession>
<keyword evidence="1" id="KW-1133">Transmembrane helix</keyword>
<evidence type="ECO:0000313" key="2">
    <source>
        <dbReference type="EMBL" id="SNZ20108.1"/>
    </source>
</evidence>
<keyword evidence="1" id="KW-0812">Transmembrane</keyword>
<dbReference type="EMBL" id="OBEL01000003">
    <property type="protein sequence ID" value="SNZ20108.1"/>
    <property type="molecule type" value="Genomic_DNA"/>
</dbReference>
<evidence type="ECO:0000256" key="1">
    <source>
        <dbReference type="SAM" id="Phobius"/>
    </source>
</evidence>
<dbReference type="Proteomes" id="UP000219439">
    <property type="component" value="Unassembled WGS sequence"/>
</dbReference>
<organism evidence="2 3">
    <name type="scientific">Cohaesibacter gelatinilyticus</name>
    <dbReference type="NCBI Taxonomy" id="372072"/>
    <lineage>
        <taxon>Bacteria</taxon>
        <taxon>Pseudomonadati</taxon>
        <taxon>Pseudomonadota</taxon>
        <taxon>Alphaproteobacteria</taxon>
        <taxon>Hyphomicrobiales</taxon>
        <taxon>Cohaesibacteraceae</taxon>
    </lineage>
</organism>
<dbReference type="RefSeq" id="WP_097154451.1">
    <property type="nucleotide sequence ID" value="NZ_OBEL01000003.1"/>
</dbReference>
<reference evidence="2 3" key="1">
    <citation type="submission" date="2017-09" db="EMBL/GenBank/DDBJ databases">
        <authorList>
            <person name="Ehlers B."/>
            <person name="Leendertz F.H."/>
        </authorList>
    </citation>
    <scope>NUCLEOTIDE SEQUENCE [LARGE SCALE GENOMIC DNA]</scope>
    <source>
        <strain evidence="2 3">DSM 18289</strain>
    </source>
</reference>